<accession>A0A9X1II48</accession>
<dbReference type="AlphaFoldDB" id="A0A9X1II48"/>
<gene>
    <name evidence="2" type="ORF">LHA35_25535</name>
</gene>
<keyword evidence="3" id="KW-1185">Reference proteome</keyword>
<dbReference type="EMBL" id="JAJAQI010000065">
    <property type="protein sequence ID" value="MCB4825094.1"/>
    <property type="molecule type" value="Genomic_DNA"/>
</dbReference>
<organism evidence="2 3">
    <name type="scientific">Roseicella aerolata</name>
    <dbReference type="NCBI Taxonomy" id="2883479"/>
    <lineage>
        <taxon>Bacteria</taxon>
        <taxon>Pseudomonadati</taxon>
        <taxon>Pseudomonadota</taxon>
        <taxon>Alphaproteobacteria</taxon>
        <taxon>Acetobacterales</taxon>
        <taxon>Roseomonadaceae</taxon>
        <taxon>Roseicella</taxon>
    </lineage>
</organism>
<sequence>MAPTEGRTQEATAMPRKTTQHPSHRRAEGKGTGSGTPADRLVRAWLDGKDDTFADLAEEFIAGGRDGVLSAALRKFAERYEEEAVEEFALALTELAEAVEGQAGFDLAELVLLPVATTGAPPDPARLAGSLAGAGLFPAEAEVIFAEGWHSAEAILSLSPVAIRRVLLDIAGRRPPADLPPLPATGEAEGGIAVLVGALAFGTAPSQEEPAPPATGAAGEEEFSDAFERWHASLDPTLIGDAVILSPCSPSQLADEIEALLEEANEAAFEEVADFIDTAREEAAGEEVVARLAERSDGVEVTLLTRAGRELDRRVFDTAEGELTAEDIRRVVGDRIPILDDTA</sequence>
<evidence type="ECO:0000313" key="2">
    <source>
        <dbReference type="EMBL" id="MCB4825094.1"/>
    </source>
</evidence>
<dbReference type="Proteomes" id="UP001139311">
    <property type="component" value="Unassembled WGS sequence"/>
</dbReference>
<evidence type="ECO:0000256" key="1">
    <source>
        <dbReference type="SAM" id="MobiDB-lite"/>
    </source>
</evidence>
<evidence type="ECO:0000313" key="3">
    <source>
        <dbReference type="Proteomes" id="UP001139311"/>
    </source>
</evidence>
<feature type="region of interest" description="Disordered" evidence="1">
    <location>
        <begin position="1"/>
        <end position="39"/>
    </location>
</feature>
<name>A0A9X1II48_9PROT</name>
<dbReference type="RefSeq" id="WP_226613781.1">
    <property type="nucleotide sequence ID" value="NZ_JAJAQI010000065.1"/>
</dbReference>
<protein>
    <submittedName>
        <fullName evidence="2">Uncharacterized protein</fullName>
    </submittedName>
</protein>
<reference evidence="2" key="1">
    <citation type="submission" date="2021-10" db="EMBL/GenBank/DDBJ databases">
        <title>Roseicella aerolatum sp. nov., isolated from aerosols of e-waste dismantling site.</title>
        <authorList>
            <person name="Qin T."/>
        </authorList>
    </citation>
    <scope>NUCLEOTIDE SEQUENCE</scope>
    <source>
        <strain evidence="2">GB24</strain>
    </source>
</reference>
<proteinExistence type="predicted"/>
<comment type="caution">
    <text evidence="2">The sequence shown here is derived from an EMBL/GenBank/DDBJ whole genome shotgun (WGS) entry which is preliminary data.</text>
</comment>